<evidence type="ECO:0000256" key="6">
    <source>
        <dbReference type="PROSITE-ProRule" id="PRU10141"/>
    </source>
</evidence>
<reference evidence="9 10" key="1">
    <citation type="journal article" date="2016" name="Sci. Rep.">
        <title>The genome sequence of the outbreeding globe artichoke constructed de novo incorporating a phase-aware low-pass sequencing strategy of F1 progeny.</title>
        <authorList>
            <person name="Scaglione D."/>
            <person name="Reyes-Chin-Wo S."/>
            <person name="Acquadro A."/>
            <person name="Froenicke L."/>
            <person name="Portis E."/>
            <person name="Beitel C."/>
            <person name="Tirone M."/>
            <person name="Mauro R."/>
            <person name="Lo Monaco A."/>
            <person name="Mauromicale G."/>
            <person name="Faccioli P."/>
            <person name="Cattivelli L."/>
            <person name="Rieseberg L."/>
            <person name="Michelmore R."/>
            <person name="Lanteri S."/>
        </authorList>
    </citation>
    <scope>NUCLEOTIDE SEQUENCE [LARGE SCALE GENOMIC DNA]</scope>
    <source>
        <strain evidence="9">2C</strain>
    </source>
</reference>
<keyword evidence="3 6" id="KW-0547">Nucleotide-binding</keyword>
<dbReference type="GO" id="GO:0009506">
    <property type="term" value="C:plasmodesma"/>
    <property type="evidence" value="ECO:0007669"/>
    <property type="project" value="TreeGrafter"/>
</dbReference>
<keyword evidence="5 6" id="KW-0067">ATP-binding</keyword>
<dbReference type="EMBL" id="LEKV01001869">
    <property type="protein sequence ID" value="KVI05522.1"/>
    <property type="molecule type" value="Genomic_DNA"/>
</dbReference>
<dbReference type="GO" id="GO:0005524">
    <property type="term" value="F:ATP binding"/>
    <property type="evidence" value="ECO:0007669"/>
    <property type="project" value="UniProtKB-UniRule"/>
</dbReference>
<dbReference type="Pfam" id="PF00069">
    <property type="entry name" value="Pkinase"/>
    <property type="match status" value="1"/>
</dbReference>
<keyword evidence="10" id="KW-1185">Reference proteome</keyword>
<dbReference type="PROSITE" id="PS50011">
    <property type="entry name" value="PROTEIN_KINASE_DOM"/>
    <property type="match status" value="1"/>
</dbReference>
<dbReference type="PROSITE" id="PS00108">
    <property type="entry name" value="PROTEIN_KINASE_ST"/>
    <property type="match status" value="1"/>
</dbReference>
<evidence type="ECO:0000259" key="8">
    <source>
        <dbReference type="PROSITE" id="PS50011"/>
    </source>
</evidence>
<gene>
    <name evidence="9" type="ORF">Ccrd_016164</name>
</gene>
<keyword evidence="4 9" id="KW-0418">Kinase</keyword>
<dbReference type="InterPro" id="IPR017441">
    <property type="entry name" value="Protein_kinase_ATP_BS"/>
</dbReference>
<sequence length="328" mass="36975">MSYVLREVNHLQIPLPDILLATNNFDEGNFIGRGGFGKVYKGESERYGTIAIKRMYHGGDQGQDEFMKEISLLSAYEHENLVSLVGFCNQDGEKILVYKHESNGSLDKLLQSEDLNWIQRLRICLGVAKGLKYLHDDLGPQHRILHCDVKSANILLGEDWKAKISDLGLSKIGLSNAPCTFLIAQPCGTLGYIDPEYVYTNVLTKKCDVFSFGVVLFEVLCGRPACDLDYPRQDERHFLHNLAKKHYKNGKLDEIIDPNLQKQMCSTSLSTVSTVAYECLKKRGEARPTMSQIVEQLEQALNDQSRTNAIFILVYSLHSLLFSPVTKP</sequence>
<dbReference type="FunFam" id="3.30.200.20:FF:000039">
    <property type="entry name" value="receptor-like protein kinase FERONIA"/>
    <property type="match status" value="1"/>
</dbReference>
<evidence type="ECO:0000256" key="5">
    <source>
        <dbReference type="ARBA" id="ARBA00022840"/>
    </source>
</evidence>
<evidence type="ECO:0000313" key="10">
    <source>
        <dbReference type="Proteomes" id="UP000243975"/>
    </source>
</evidence>
<dbReference type="OMA" id="SAYEHEN"/>
<dbReference type="Proteomes" id="UP000243975">
    <property type="component" value="Unassembled WGS sequence"/>
</dbReference>
<dbReference type="GO" id="GO:0005886">
    <property type="term" value="C:plasma membrane"/>
    <property type="evidence" value="ECO:0007669"/>
    <property type="project" value="TreeGrafter"/>
</dbReference>
<dbReference type="InterPro" id="IPR008271">
    <property type="entry name" value="Ser/Thr_kinase_AS"/>
</dbReference>
<evidence type="ECO:0000256" key="7">
    <source>
        <dbReference type="RuleBase" id="RU000304"/>
    </source>
</evidence>
<dbReference type="InterPro" id="IPR011009">
    <property type="entry name" value="Kinase-like_dom_sf"/>
</dbReference>
<keyword evidence="2" id="KW-0808">Transferase</keyword>
<dbReference type="SUPFAM" id="SSF56112">
    <property type="entry name" value="Protein kinase-like (PK-like)"/>
    <property type="match status" value="1"/>
</dbReference>
<evidence type="ECO:0000256" key="2">
    <source>
        <dbReference type="ARBA" id="ARBA00022679"/>
    </source>
</evidence>
<dbReference type="Gramene" id="KVI05522">
    <property type="protein sequence ID" value="KVI05522"/>
    <property type="gene ID" value="Ccrd_016164"/>
</dbReference>
<dbReference type="PANTHER" id="PTHR27003:SF458">
    <property type="entry name" value="TOLL_INTERLEUKIN-1 RECEPTOR HOMOLOGY (TIR) DOMAIN, PROTEIN KINASE-LIKE DOMAIN PROTEIN-RELATED"/>
    <property type="match status" value="1"/>
</dbReference>
<keyword evidence="1 7" id="KW-0723">Serine/threonine-protein kinase</keyword>
<feature type="domain" description="Protein kinase" evidence="8">
    <location>
        <begin position="25"/>
        <end position="301"/>
    </location>
</feature>
<evidence type="ECO:0000313" key="9">
    <source>
        <dbReference type="EMBL" id="KVI05522.1"/>
    </source>
</evidence>
<dbReference type="InterPro" id="IPR045272">
    <property type="entry name" value="ANXUR1/2-like"/>
</dbReference>
<dbReference type="Gene3D" id="1.10.510.10">
    <property type="entry name" value="Transferase(Phosphotransferase) domain 1"/>
    <property type="match status" value="1"/>
</dbReference>
<proteinExistence type="inferred from homology"/>
<evidence type="ECO:0000256" key="1">
    <source>
        <dbReference type="ARBA" id="ARBA00022527"/>
    </source>
</evidence>
<evidence type="ECO:0000256" key="3">
    <source>
        <dbReference type="ARBA" id="ARBA00022741"/>
    </source>
</evidence>
<protein>
    <submittedName>
        <fullName evidence="9">Protein kinase, ATP binding site-containing protein</fullName>
    </submittedName>
</protein>
<dbReference type="AlphaFoldDB" id="A0A118K381"/>
<dbReference type="STRING" id="59895.A0A118K381"/>
<dbReference type="PROSITE" id="PS00107">
    <property type="entry name" value="PROTEIN_KINASE_ATP"/>
    <property type="match status" value="1"/>
</dbReference>
<feature type="binding site" evidence="6">
    <location>
        <position position="53"/>
    </location>
    <ligand>
        <name>ATP</name>
        <dbReference type="ChEBI" id="CHEBI:30616"/>
    </ligand>
</feature>
<evidence type="ECO:0000256" key="4">
    <source>
        <dbReference type="ARBA" id="ARBA00022777"/>
    </source>
</evidence>
<comment type="similarity">
    <text evidence="7">Belongs to the protein kinase superfamily.</text>
</comment>
<dbReference type="InterPro" id="IPR000719">
    <property type="entry name" value="Prot_kinase_dom"/>
</dbReference>
<accession>A0A118K381</accession>
<name>A0A118K381_CYNCS</name>
<organism evidence="9 10">
    <name type="scientific">Cynara cardunculus var. scolymus</name>
    <name type="common">Globe artichoke</name>
    <name type="synonym">Cynara scolymus</name>
    <dbReference type="NCBI Taxonomy" id="59895"/>
    <lineage>
        <taxon>Eukaryota</taxon>
        <taxon>Viridiplantae</taxon>
        <taxon>Streptophyta</taxon>
        <taxon>Embryophyta</taxon>
        <taxon>Tracheophyta</taxon>
        <taxon>Spermatophyta</taxon>
        <taxon>Magnoliopsida</taxon>
        <taxon>eudicotyledons</taxon>
        <taxon>Gunneridae</taxon>
        <taxon>Pentapetalae</taxon>
        <taxon>asterids</taxon>
        <taxon>campanulids</taxon>
        <taxon>Asterales</taxon>
        <taxon>Asteraceae</taxon>
        <taxon>Carduoideae</taxon>
        <taxon>Cardueae</taxon>
        <taxon>Carduinae</taxon>
        <taxon>Cynara</taxon>
    </lineage>
</organism>
<dbReference type="SMART" id="SM00220">
    <property type="entry name" value="S_TKc"/>
    <property type="match status" value="1"/>
</dbReference>
<comment type="caution">
    <text evidence="9">The sequence shown here is derived from an EMBL/GenBank/DDBJ whole genome shotgun (WGS) entry which is preliminary data.</text>
</comment>
<dbReference type="PANTHER" id="PTHR27003">
    <property type="entry name" value="OS07G0166700 PROTEIN"/>
    <property type="match status" value="1"/>
</dbReference>
<dbReference type="GO" id="GO:0004714">
    <property type="term" value="F:transmembrane receptor protein tyrosine kinase activity"/>
    <property type="evidence" value="ECO:0007669"/>
    <property type="project" value="InterPro"/>
</dbReference>
<dbReference type="GO" id="GO:0004674">
    <property type="term" value="F:protein serine/threonine kinase activity"/>
    <property type="evidence" value="ECO:0007669"/>
    <property type="project" value="UniProtKB-KW"/>
</dbReference>
<dbReference type="Gene3D" id="3.30.200.20">
    <property type="entry name" value="Phosphorylase Kinase, domain 1"/>
    <property type="match status" value="1"/>
</dbReference>